<evidence type="ECO:0000313" key="2">
    <source>
        <dbReference type="EMBL" id="JAE02314.1"/>
    </source>
</evidence>
<sequence>MHRTTRNDEGGGRHNDGGSRMETGGGARGRHGNIAGHFDRWRLRVGAEGTGNG</sequence>
<reference evidence="2" key="2">
    <citation type="journal article" date="2015" name="Data Brief">
        <title>Shoot transcriptome of the giant reed, Arundo donax.</title>
        <authorList>
            <person name="Barrero R.A."/>
            <person name="Guerrero F.D."/>
            <person name="Moolhuijzen P."/>
            <person name="Goolsby J.A."/>
            <person name="Tidwell J."/>
            <person name="Bellgard S.E."/>
            <person name="Bellgard M.I."/>
        </authorList>
    </citation>
    <scope>NUCLEOTIDE SEQUENCE</scope>
    <source>
        <tissue evidence="2">Shoot tissue taken approximately 20 cm above the soil surface</tissue>
    </source>
</reference>
<accession>A0A0A9ETH9</accession>
<evidence type="ECO:0000256" key="1">
    <source>
        <dbReference type="SAM" id="MobiDB-lite"/>
    </source>
</evidence>
<feature type="compositionally biased region" description="Basic and acidic residues" evidence="1">
    <location>
        <begin position="1"/>
        <end position="19"/>
    </location>
</feature>
<feature type="region of interest" description="Disordered" evidence="1">
    <location>
        <begin position="1"/>
        <end position="37"/>
    </location>
</feature>
<name>A0A0A9ETH9_ARUDO</name>
<reference evidence="2" key="1">
    <citation type="submission" date="2014-09" db="EMBL/GenBank/DDBJ databases">
        <authorList>
            <person name="Magalhaes I.L.F."/>
            <person name="Oliveira U."/>
            <person name="Santos F.R."/>
            <person name="Vidigal T.H.D.A."/>
            <person name="Brescovit A.D."/>
            <person name="Santos A.J."/>
        </authorList>
    </citation>
    <scope>NUCLEOTIDE SEQUENCE</scope>
    <source>
        <tissue evidence="2">Shoot tissue taken approximately 20 cm above the soil surface</tissue>
    </source>
</reference>
<organism evidence="2">
    <name type="scientific">Arundo donax</name>
    <name type="common">Giant reed</name>
    <name type="synonym">Donax arundinaceus</name>
    <dbReference type="NCBI Taxonomy" id="35708"/>
    <lineage>
        <taxon>Eukaryota</taxon>
        <taxon>Viridiplantae</taxon>
        <taxon>Streptophyta</taxon>
        <taxon>Embryophyta</taxon>
        <taxon>Tracheophyta</taxon>
        <taxon>Spermatophyta</taxon>
        <taxon>Magnoliopsida</taxon>
        <taxon>Liliopsida</taxon>
        <taxon>Poales</taxon>
        <taxon>Poaceae</taxon>
        <taxon>PACMAD clade</taxon>
        <taxon>Arundinoideae</taxon>
        <taxon>Arundineae</taxon>
        <taxon>Arundo</taxon>
    </lineage>
</organism>
<dbReference type="EMBL" id="GBRH01195582">
    <property type="protein sequence ID" value="JAE02314.1"/>
    <property type="molecule type" value="Transcribed_RNA"/>
</dbReference>
<proteinExistence type="predicted"/>
<dbReference type="AlphaFoldDB" id="A0A0A9ETH9"/>
<protein>
    <submittedName>
        <fullName evidence="2">Uncharacterized protein</fullName>
    </submittedName>
</protein>